<comment type="caution">
    <text evidence="1">The sequence shown here is derived from an EMBL/GenBank/DDBJ whole genome shotgun (WGS) entry which is preliminary data.</text>
</comment>
<keyword evidence="2" id="KW-1185">Reference proteome</keyword>
<sequence>MTDEKKQQAIKLLKQGLETVEEREYTEIAEVPTEDENRFEVKYSFVHDGIEGIFTVIGERANADDEEELKINLLSEFADDSLHYDSATAKEQVDNDLINVEEYLHRHINEG</sequence>
<dbReference type="RefSeq" id="WP_010600411.1">
    <property type="nucleotide sequence ID" value="NZ_JAPJUH010000007.1"/>
</dbReference>
<protein>
    <submittedName>
        <fullName evidence="1">Uncharacterized protein</fullName>
    </submittedName>
</protein>
<name>A0A9X3DHH7_9SPHI</name>
<accession>A0A9X3DHH7</accession>
<evidence type="ECO:0000313" key="2">
    <source>
        <dbReference type="Proteomes" id="UP001142592"/>
    </source>
</evidence>
<evidence type="ECO:0000313" key="1">
    <source>
        <dbReference type="EMBL" id="MCX3267290.1"/>
    </source>
</evidence>
<reference evidence="1" key="1">
    <citation type="submission" date="2022-11" db="EMBL/GenBank/DDBJ databases">
        <authorList>
            <person name="Graham C."/>
            <person name="Newman J.D."/>
        </authorList>
    </citation>
    <scope>NUCLEOTIDE SEQUENCE</scope>
    <source>
        <strain evidence="1">DSM 19486</strain>
    </source>
</reference>
<organism evidence="1 2">
    <name type="scientific">Pedobacter agri</name>
    <dbReference type="NCBI Taxonomy" id="454586"/>
    <lineage>
        <taxon>Bacteria</taxon>
        <taxon>Pseudomonadati</taxon>
        <taxon>Bacteroidota</taxon>
        <taxon>Sphingobacteriia</taxon>
        <taxon>Sphingobacteriales</taxon>
        <taxon>Sphingobacteriaceae</taxon>
        <taxon>Pedobacter</taxon>
    </lineage>
</organism>
<dbReference type="AlphaFoldDB" id="A0A9X3DHH7"/>
<dbReference type="Proteomes" id="UP001142592">
    <property type="component" value="Unassembled WGS sequence"/>
</dbReference>
<dbReference type="EMBL" id="JAPJUH010000007">
    <property type="protein sequence ID" value="MCX3267290.1"/>
    <property type="molecule type" value="Genomic_DNA"/>
</dbReference>
<gene>
    <name evidence="1" type="ORF">OQZ29_21185</name>
</gene>
<proteinExistence type="predicted"/>